<feature type="region of interest" description="Disordered" evidence="1">
    <location>
        <begin position="30"/>
        <end position="128"/>
    </location>
</feature>
<proteinExistence type="predicted"/>
<sequence length="128" mass="14005">MVEHTDRISPEMEGDSISVHLTSKEIVETAAITSPAEFDYHNDIIDPLDEEETDEEEEEDDDDDDIPEWRWGGARGPPKAPVGGQKSKQNSKAKQSKPKDPEPKTPPENEEGGKSPPGSPGSKKTAVK</sequence>
<reference evidence="2" key="1">
    <citation type="submission" date="2020-11" db="EMBL/GenBank/DDBJ databases">
        <authorList>
            <consortium name="DOE Joint Genome Institute"/>
            <person name="Ahrendt S."/>
            <person name="Riley R."/>
            <person name="Andreopoulos W."/>
            <person name="LaButti K."/>
            <person name="Pangilinan J."/>
            <person name="Ruiz-duenas F.J."/>
            <person name="Barrasa J.M."/>
            <person name="Sanchez-Garcia M."/>
            <person name="Camarero S."/>
            <person name="Miyauchi S."/>
            <person name="Serrano A."/>
            <person name="Linde D."/>
            <person name="Babiker R."/>
            <person name="Drula E."/>
            <person name="Ayuso-Fernandez I."/>
            <person name="Pacheco R."/>
            <person name="Padilla G."/>
            <person name="Ferreira P."/>
            <person name="Barriuso J."/>
            <person name="Kellner H."/>
            <person name="Castanera R."/>
            <person name="Alfaro M."/>
            <person name="Ramirez L."/>
            <person name="Pisabarro A.G."/>
            <person name="Kuo A."/>
            <person name="Tritt A."/>
            <person name="Lipzen A."/>
            <person name="He G."/>
            <person name="Yan M."/>
            <person name="Ng V."/>
            <person name="Cullen D."/>
            <person name="Martin F."/>
            <person name="Rosso M.-N."/>
            <person name="Henrissat B."/>
            <person name="Hibbett D."/>
            <person name="Martinez A.T."/>
            <person name="Grigoriev I.V."/>
        </authorList>
    </citation>
    <scope>NUCLEOTIDE SEQUENCE</scope>
    <source>
        <strain evidence="2">AH 44721</strain>
    </source>
</reference>
<dbReference type="Proteomes" id="UP000724874">
    <property type="component" value="Unassembled WGS sequence"/>
</dbReference>
<dbReference type="AlphaFoldDB" id="A0A9P5NHA0"/>
<organism evidence="2 3">
    <name type="scientific">Gymnopilus junonius</name>
    <name type="common">Spectacular rustgill mushroom</name>
    <name type="synonym">Gymnopilus spectabilis subsp. junonius</name>
    <dbReference type="NCBI Taxonomy" id="109634"/>
    <lineage>
        <taxon>Eukaryota</taxon>
        <taxon>Fungi</taxon>
        <taxon>Dikarya</taxon>
        <taxon>Basidiomycota</taxon>
        <taxon>Agaricomycotina</taxon>
        <taxon>Agaricomycetes</taxon>
        <taxon>Agaricomycetidae</taxon>
        <taxon>Agaricales</taxon>
        <taxon>Agaricineae</taxon>
        <taxon>Hymenogastraceae</taxon>
        <taxon>Gymnopilus</taxon>
    </lineage>
</organism>
<accession>A0A9P5NHA0</accession>
<protein>
    <submittedName>
        <fullName evidence="2">Uncharacterized protein</fullName>
    </submittedName>
</protein>
<feature type="compositionally biased region" description="Basic and acidic residues" evidence="1">
    <location>
        <begin position="97"/>
        <end position="113"/>
    </location>
</feature>
<evidence type="ECO:0000256" key="1">
    <source>
        <dbReference type="SAM" id="MobiDB-lite"/>
    </source>
</evidence>
<name>A0A9P5NHA0_GYMJU</name>
<feature type="compositionally biased region" description="Acidic residues" evidence="1">
    <location>
        <begin position="46"/>
        <end position="66"/>
    </location>
</feature>
<dbReference type="EMBL" id="JADNYJ010000105">
    <property type="protein sequence ID" value="KAF8884896.1"/>
    <property type="molecule type" value="Genomic_DNA"/>
</dbReference>
<comment type="caution">
    <text evidence="2">The sequence shown here is derived from an EMBL/GenBank/DDBJ whole genome shotgun (WGS) entry which is preliminary data.</text>
</comment>
<feature type="compositionally biased region" description="Low complexity" evidence="1">
    <location>
        <begin position="114"/>
        <end position="128"/>
    </location>
</feature>
<keyword evidence="3" id="KW-1185">Reference proteome</keyword>
<gene>
    <name evidence="2" type="ORF">CPB84DRAFT_1750297</name>
</gene>
<evidence type="ECO:0000313" key="3">
    <source>
        <dbReference type="Proteomes" id="UP000724874"/>
    </source>
</evidence>
<evidence type="ECO:0000313" key="2">
    <source>
        <dbReference type="EMBL" id="KAF8884896.1"/>
    </source>
</evidence>